<dbReference type="SUPFAM" id="SSF46785">
    <property type="entry name" value="Winged helix' DNA-binding domain"/>
    <property type="match status" value="1"/>
</dbReference>
<feature type="domain" description="HTH iclR-type" evidence="5">
    <location>
        <begin position="36"/>
        <end position="97"/>
    </location>
</feature>
<dbReference type="Gene3D" id="3.30.450.40">
    <property type="match status" value="1"/>
</dbReference>
<comment type="caution">
    <text evidence="7">The sequence shown here is derived from an EMBL/GenBank/DDBJ whole genome shotgun (WGS) entry which is preliminary data.</text>
</comment>
<keyword evidence="3" id="KW-0804">Transcription</keyword>
<dbReference type="GO" id="GO:0003677">
    <property type="term" value="F:DNA binding"/>
    <property type="evidence" value="ECO:0007669"/>
    <property type="project" value="UniProtKB-KW"/>
</dbReference>
<dbReference type="PROSITE" id="PS51077">
    <property type="entry name" value="HTH_ICLR"/>
    <property type="match status" value="1"/>
</dbReference>
<organism evidence="7 8">
    <name type="scientific">Nonomuraea zeae</name>
    <dbReference type="NCBI Taxonomy" id="1642303"/>
    <lineage>
        <taxon>Bacteria</taxon>
        <taxon>Bacillati</taxon>
        <taxon>Actinomycetota</taxon>
        <taxon>Actinomycetes</taxon>
        <taxon>Streptosporangiales</taxon>
        <taxon>Streptosporangiaceae</taxon>
        <taxon>Nonomuraea</taxon>
    </lineage>
</organism>
<keyword evidence="1" id="KW-0805">Transcription regulation</keyword>
<evidence type="ECO:0000259" key="6">
    <source>
        <dbReference type="PROSITE" id="PS51078"/>
    </source>
</evidence>
<dbReference type="InterPro" id="IPR036390">
    <property type="entry name" value="WH_DNA-bd_sf"/>
</dbReference>
<dbReference type="PROSITE" id="PS51078">
    <property type="entry name" value="ICLR_ED"/>
    <property type="match status" value="1"/>
</dbReference>
<evidence type="ECO:0000259" key="5">
    <source>
        <dbReference type="PROSITE" id="PS51077"/>
    </source>
</evidence>
<dbReference type="InterPro" id="IPR005471">
    <property type="entry name" value="Tscrpt_reg_IclR_N"/>
</dbReference>
<dbReference type="PANTHER" id="PTHR30136:SF24">
    <property type="entry name" value="HTH-TYPE TRANSCRIPTIONAL REPRESSOR ALLR"/>
    <property type="match status" value="1"/>
</dbReference>
<proteinExistence type="predicted"/>
<feature type="domain" description="IclR-ED" evidence="6">
    <location>
        <begin position="98"/>
        <end position="278"/>
    </location>
</feature>
<dbReference type="SMART" id="SM00346">
    <property type="entry name" value="HTH_ICLR"/>
    <property type="match status" value="1"/>
</dbReference>
<dbReference type="GO" id="GO:0003700">
    <property type="term" value="F:DNA-binding transcription factor activity"/>
    <property type="evidence" value="ECO:0007669"/>
    <property type="project" value="TreeGrafter"/>
</dbReference>
<evidence type="ECO:0000313" key="8">
    <source>
        <dbReference type="Proteomes" id="UP000306628"/>
    </source>
</evidence>
<dbReference type="InterPro" id="IPR014757">
    <property type="entry name" value="Tscrpt_reg_IclR_C"/>
</dbReference>
<dbReference type="OrthoDB" id="60629at2"/>
<dbReference type="InterPro" id="IPR050707">
    <property type="entry name" value="HTH_MetabolicPath_Reg"/>
</dbReference>
<sequence length="289" mass="31056">MPINERPGSSQSGQPDVRATGTASAPARGRRPPHGEPVVDRALSLLAAFDADHRVLTLAELSRRSAIPLSSALRLAARLVSWGALERDGAGRYCVGLRLLEVATLAPRGHGLREVALPFMHDLAEVTRQHVQLAVRDGMQAMLVERLSARQAASVEYRTGGRLPLHSTGVGLVLLAFAPQEVQEELLAKPVYSEPGNRLIPADTLRRTLADVRLKRLAVFRREDESETIVSIAAPVFGQDETAVGVLGVLVPKRVAQPRLLGLAVQTAARSISRELGARRSSGAPDSQL</sequence>
<dbReference type="InterPro" id="IPR036388">
    <property type="entry name" value="WH-like_DNA-bd_sf"/>
</dbReference>
<accession>A0A5S4GZA6</accession>
<dbReference type="AlphaFoldDB" id="A0A5S4GZA6"/>
<dbReference type="InterPro" id="IPR029016">
    <property type="entry name" value="GAF-like_dom_sf"/>
</dbReference>
<evidence type="ECO:0000313" key="7">
    <source>
        <dbReference type="EMBL" id="TMR38237.1"/>
    </source>
</evidence>
<reference evidence="7 8" key="1">
    <citation type="submission" date="2019-05" db="EMBL/GenBank/DDBJ databases">
        <title>Draft genome sequence of Nonomuraea zeae DSM 100528.</title>
        <authorList>
            <person name="Saricaoglu S."/>
            <person name="Isik K."/>
        </authorList>
    </citation>
    <scope>NUCLEOTIDE SEQUENCE [LARGE SCALE GENOMIC DNA]</scope>
    <source>
        <strain evidence="7 8">DSM 100528</strain>
    </source>
</reference>
<dbReference type="Proteomes" id="UP000306628">
    <property type="component" value="Unassembled WGS sequence"/>
</dbReference>
<evidence type="ECO:0000256" key="1">
    <source>
        <dbReference type="ARBA" id="ARBA00023015"/>
    </source>
</evidence>
<evidence type="ECO:0000256" key="2">
    <source>
        <dbReference type="ARBA" id="ARBA00023125"/>
    </source>
</evidence>
<evidence type="ECO:0000256" key="4">
    <source>
        <dbReference type="SAM" id="MobiDB-lite"/>
    </source>
</evidence>
<gene>
    <name evidence="7" type="ORF">ETD85_05110</name>
</gene>
<name>A0A5S4GZA6_9ACTN</name>
<dbReference type="Pfam" id="PF01614">
    <property type="entry name" value="IclR_C"/>
    <property type="match status" value="1"/>
</dbReference>
<dbReference type="EMBL" id="VCKX01000010">
    <property type="protein sequence ID" value="TMR38237.1"/>
    <property type="molecule type" value="Genomic_DNA"/>
</dbReference>
<dbReference type="SUPFAM" id="SSF55781">
    <property type="entry name" value="GAF domain-like"/>
    <property type="match status" value="1"/>
</dbReference>
<feature type="region of interest" description="Disordered" evidence="4">
    <location>
        <begin position="1"/>
        <end position="36"/>
    </location>
</feature>
<keyword evidence="2" id="KW-0238">DNA-binding</keyword>
<dbReference type="PANTHER" id="PTHR30136">
    <property type="entry name" value="HELIX-TURN-HELIX TRANSCRIPTIONAL REGULATOR, ICLR FAMILY"/>
    <property type="match status" value="1"/>
</dbReference>
<protein>
    <submittedName>
        <fullName evidence="7">IclR family transcriptional regulator</fullName>
    </submittedName>
</protein>
<dbReference type="Gene3D" id="1.10.10.10">
    <property type="entry name" value="Winged helix-like DNA-binding domain superfamily/Winged helix DNA-binding domain"/>
    <property type="match status" value="1"/>
</dbReference>
<evidence type="ECO:0000256" key="3">
    <source>
        <dbReference type="ARBA" id="ARBA00023163"/>
    </source>
</evidence>
<dbReference type="GO" id="GO:0045892">
    <property type="term" value="P:negative regulation of DNA-templated transcription"/>
    <property type="evidence" value="ECO:0007669"/>
    <property type="project" value="TreeGrafter"/>
</dbReference>
<dbReference type="Pfam" id="PF09339">
    <property type="entry name" value="HTH_IclR"/>
    <property type="match status" value="1"/>
</dbReference>
<keyword evidence="8" id="KW-1185">Reference proteome</keyword>